<dbReference type="PROSITE" id="PS51257">
    <property type="entry name" value="PROKAR_LIPOPROTEIN"/>
    <property type="match status" value="1"/>
</dbReference>
<feature type="binding site" evidence="17">
    <location>
        <position position="311"/>
    </location>
    <ligand>
        <name>FAD</name>
        <dbReference type="ChEBI" id="CHEBI:57692"/>
    </ligand>
</feature>
<evidence type="ECO:0000256" key="5">
    <source>
        <dbReference type="ARBA" id="ARBA00022448"/>
    </source>
</evidence>
<dbReference type="Proteomes" id="UP001219518">
    <property type="component" value="Unassembled WGS sequence"/>
</dbReference>
<name>A0AAE1GZY5_9NEOP</name>
<feature type="binding site" evidence="17">
    <location>
        <position position="347"/>
    </location>
    <ligand>
        <name>FAD</name>
        <dbReference type="ChEBI" id="CHEBI:57692"/>
    </ligand>
</feature>
<feature type="disulfide bond" description="Redox-active" evidence="18">
    <location>
        <begin position="451"/>
        <end position="454"/>
    </location>
</feature>
<organism evidence="19 20">
    <name type="scientific">Frankliniella fusca</name>
    <dbReference type="NCBI Taxonomy" id="407009"/>
    <lineage>
        <taxon>Eukaryota</taxon>
        <taxon>Metazoa</taxon>
        <taxon>Ecdysozoa</taxon>
        <taxon>Arthropoda</taxon>
        <taxon>Hexapoda</taxon>
        <taxon>Insecta</taxon>
        <taxon>Pterygota</taxon>
        <taxon>Neoptera</taxon>
        <taxon>Paraneoptera</taxon>
        <taxon>Thysanoptera</taxon>
        <taxon>Terebrantia</taxon>
        <taxon>Thripoidea</taxon>
        <taxon>Thripidae</taxon>
        <taxon>Frankliniella</taxon>
    </lineage>
</organism>
<dbReference type="PANTHER" id="PTHR12613:SF0">
    <property type="entry name" value="ERO1-LIKE PROTEIN"/>
    <property type="match status" value="1"/>
</dbReference>
<evidence type="ECO:0000313" key="19">
    <source>
        <dbReference type="EMBL" id="KAK3912431.1"/>
    </source>
</evidence>
<keyword evidence="10" id="KW-0249">Electron transport</keyword>
<dbReference type="GO" id="GO:0015035">
    <property type="term" value="F:protein-disulfide reductase activity"/>
    <property type="evidence" value="ECO:0007669"/>
    <property type="project" value="InterPro"/>
</dbReference>
<protein>
    <submittedName>
        <fullName evidence="19">Ero1-like protein</fullName>
    </submittedName>
</protein>
<dbReference type="PANTHER" id="PTHR12613">
    <property type="entry name" value="ERO1-RELATED"/>
    <property type="match status" value="1"/>
</dbReference>
<dbReference type="PIRSF" id="PIRSF017205">
    <property type="entry name" value="ERO1"/>
    <property type="match status" value="1"/>
</dbReference>
<keyword evidence="6" id="KW-0285">Flavoprotein</keyword>
<dbReference type="EMBL" id="JAHWGI010000293">
    <property type="protein sequence ID" value="KAK3912431.1"/>
    <property type="molecule type" value="Genomic_DNA"/>
</dbReference>
<evidence type="ECO:0000256" key="12">
    <source>
        <dbReference type="ARBA" id="ARBA00023136"/>
    </source>
</evidence>
<keyword evidence="13 18" id="KW-1015">Disulfide bond</keyword>
<feature type="binding site" evidence="17">
    <location>
        <position position="256"/>
    </location>
    <ligand>
        <name>FAD</name>
        <dbReference type="ChEBI" id="CHEBI:57692"/>
    </ligand>
</feature>
<dbReference type="InterPro" id="IPR037192">
    <property type="entry name" value="ERO1-like_sf"/>
</dbReference>
<evidence type="ECO:0000256" key="7">
    <source>
        <dbReference type="ARBA" id="ARBA00022729"/>
    </source>
</evidence>
<dbReference type="InterPro" id="IPR007266">
    <property type="entry name" value="Ero1"/>
</dbReference>
<keyword evidence="9 17" id="KW-0274">FAD</keyword>
<comment type="cofactor">
    <cofactor evidence="1 17">
        <name>FAD</name>
        <dbReference type="ChEBI" id="CHEBI:57692"/>
    </cofactor>
</comment>
<evidence type="ECO:0000256" key="16">
    <source>
        <dbReference type="PIRSR" id="PIRSR017205-1"/>
    </source>
</evidence>
<dbReference type="GO" id="GO:0005789">
    <property type="term" value="C:endoplasmic reticulum membrane"/>
    <property type="evidence" value="ECO:0007669"/>
    <property type="project" value="UniProtKB-SubCell"/>
</dbReference>
<evidence type="ECO:0000256" key="9">
    <source>
        <dbReference type="ARBA" id="ARBA00022827"/>
    </source>
</evidence>
<evidence type="ECO:0000256" key="6">
    <source>
        <dbReference type="ARBA" id="ARBA00022630"/>
    </source>
</evidence>
<feature type="active site" evidence="16">
    <location>
        <position position="454"/>
    </location>
</feature>
<evidence type="ECO:0000256" key="18">
    <source>
        <dbReference type="PIRSR" id="PIRSR017205-3"/>
    </source>
</evidence>
<keyword evidence="8" id="KW-0256">Endoplasmic reticulum</keyword>
<feature type="disulfide bond" description="Redox-active" evidence="18">
    <location>
        <begin position="151"/>
        <end position="156"/>
    </location>
</feature>
<keyword evidence="14" id="KW-0325">Glycoprotein</keyword>
<keyword evidence="12" id="KW-0472">Membrane</keyword>
<evidence type="ECO:0000256" key="8">
    <source>
        <dbReference type="ARBA" id="ARBA00022824"/>
    </source>
</evidence>
<gene>
    <name evidence="19" type="ORF">KUF71_022001</name>
</gene>
<keyword evidence="5" id="KW-0813">Transport</keyword>
<reference evidence="19" key="2">
    <citation type="journal article" date="2023" name="BMC Genomics">
        <title>Pest status, molecular evolution, and epigenetic factors derived from the genome assembly of Frankliniella fusca, a thysanopteran phytovirus vector.</title>
        <authorList>
            <person name="Catto M.A."/>
            <person name="Labadie P.E."/>
            <person name="Jacobson A.L."/>
            <person name="Kennedy G.G."/>
            <person name="Srinivasan R."/>
            <person name="Hunt B.G."/>
        </authorList>
    </citation>
    <scope>NUCLEOTIDE SEQUENCE</scope>
    <source>
        <strain evidence="19">PL_HMW_Pooled</strain>
    </source>
</reference>
<dbReference type="SUPFAM" id="SSF110019">
    <property type="entry name" value="ERO1-like"/>
    <property type="match status" value="1"/>
</dbReference>
<reference evidence="19" key="1">
    <citation type="submission" date="2021-07" db="EMBL/GenBank/DDBJ databases">
        <authorList>
            <person name="Catto M.A."/>
            <person name="Jacobson A."/>
            <person name="Kennedy G."/>
            <person name="Labadie P."/>
            <person name="Hunt B.G."/>
            <person name="Srinivasan R."/>
        </authorList>
    </citation>
    <scope>NUCLEOTIDE SEQUENCE</scope>
    <source>
        <strain evidence="19">PL_HMW_Pooled</strain>
        <tissue evidence="19">Head</tissue>
    </source>
</reference>
<evidence type="ECO:0000256" key="3">
    <source>
        <dbReference type="ARBA" id="ARBA00008277"/>
    </source>
</evidence>
<dbReference type="Pfam" id="PF04137">
    <property type="entry name" value="ERO1"/>
    <property type="match status" value="1"/>
</dbReference>
<evidence type="ECO:0000313" key="20">
    <source>
        <dbReference type="Proteomes" id="UP001219518"/>
    </source>
</evidence>
<keyword evidence="11" id="KW-0560">Oxidoreductase</keyword>
<feature type="binding site" evidence="17">
    <location>
        <position position="308"/>
    </location>
    <ligand>
        <name>FAD</name>
        <dbReference type="ChEBI" id="CHEBI:57692"/>
    </ligand>
</feature>
<feature type="disulfide bond" evidence="18">
    <location>
        <begin position="198"/>
        <end position="237"/>
    </location>
</feature>
<evidence type="ECO:0000256" key="10">
    <source>
        <dbReference type="ARBA" id="ARBA00022982"/>
    </source>
</evidence>
<feature type="active site" description="Nucleophile" evidence="16">
    <location>
        <position position="451"/>
    </location>
</feature>
<dbReference type="GO" id="GO:0034975">
    <property type="term" value="P:protein folding in endoplasmic reticulum"/>
    <property type="evidence" value="ECO:0007669"/>
    <property type="project" value="InterPro"/>
</dbReference>
<evidence type="ECO:0000256" key="1">
    <source>
        <dbReference type="ARBA" id="ARBA00001974"/>
    </source>
</evidence>
<evidence type="ECO:0000256" key="11">
    <source>
        <dbReference type="ARBA" id="ARBA00023002"/>
    </source>
</evidence>
<evidence type="ECO:0000256" key="4">
    <source>
        <dbReference type="ARBA" id="ARBA00011802"/>
    </source>
</evidence>
<comment type="subunit">
    <text evidence="4">May function both as a monomer and a homodimer.</text>
</comment>
<evidence type="ECO:0000256" key="2">
    <source>
        <dbReference type="ARBA" id="ARBA00004367"/>
    </source>
</evidence>
<dbReference type="AlphaFoldDB" id="A0AAE1GZY5"/>
<keyword evidence="7" id="KW-0732">Signal</keyword>
<evidence type="ECO:0000256" key="17">
    <source>
        <dbReference type="PIRSR" id="PIRSR017205-2"/>
    </source>
</evidence>
<keyword evidence="20" id="KW-1185">Reference proteome</keyword>
<comment type="caution">
    <text evidence="19">The sequence shown here is derived from an EMBL/GenBank/DDBJ whole genome shotgun (WGS) entry which is preliminary data.</text>
</comment>
<dbReference type="GO" id="GO:0071949">
    <property type="term" value="F:FAD binding"/>
    <property type="evidence" value="ECO:0007669"/>
    <property type="project" value="InterPro"/>
</dbReference>
<evidence type="ECO:0000256" key="14">
    <source>
        <dbReference type="ARBA" id="ARBA00023180"/>
    </source>
</evidence>
<evidence type="ECO:0000256" key="15">
    <source>
        <dbReference type="ARBA" id="ARBA00023284"/>
    </source>
</evidence>
<comment type="subcellular location">
    <subcellularLocation>
        <location evidence="2">Endoplasmic reticulum membrane</location>
        <topology evidence="2">Peripheral membrane protein</topology>
        <orientation evidence="2">Lumenal side</orientation>
    </subcellularLocation>
</comment>
<sequence length="528" mass="60206">MTVRNGILLVICNALYHDKGVVYCQVQVSGSGCVGGVHEELSCPAADSQRGVNSTTEALLSTAEAKVFDVPISTYIVYVCKAYFTADSSQSCFCKLKGRIDDCSCNVDTVDHFNNMKIFPRIQSLLSNDYFRFYKVNLKRDCPFWTDDSRCAMRYCHVQACQEEDIPPGLKQYNQNSMNSIFGNQDMSLRFYDGNEDCEDPEADHDDELGYINTTISAAAYEEFEKWQAHDALDNFCELGDDKDAQYVDLLLNPERYTGYKGKSAHRIWNSIYKENCFRPENHYDLFIQSAQLNRMCLEKRVFYRVISGMHTSINIHLCSNYLLSDKESLISPGGKWGPNLEEFKRRFSPMTTDNEGPHWLRNLYFLYLLELRALAKAAPYLANEEFYTGSEENDRDVREAVKDLLSVVKSFPSHFDESSMFAGGAQARELKDEFRQHFRNISVIMDCVGCDKCKLWGNLQVQGIGTALKILFSGKFDSLSPPGLQPGQTAKSQFQLQRGEIVTLFNAFGRLSNSINELEKFRNLIRD</sequence>
<keyword evidence="15" id="KW-0676">Redox-active center</keyword>
<dbReference type="GO" id="GO:0016972">
    <property type="term" value="F:thiol oxidase activity"/>
    <property type="evidence" value="ECO:0007669"/>
    <property type="project" value="InterPro"/>
</dbReference>
<feature type="binding site" evidence="17">
    <location>
        <position position="258"/>
    </location>
    <ligand>
        <name>FAD</name>
        <dbReference type="ChEBI" id="CHEBI:57692"/>
    </ligand>
</feature>
<accession>A0AAE1GZY5</accession>
<comment type="similarity">
    <text evidence="3">Belongs to the EROs family.</text>
</comment>
<evidence type="ECO:0000256" key="13">
    <source>
        <dbReference type="ARBA" id="ARBA00023157"/>
    </source>
</evidence>
<proteinExistence type="inferred from homology"/>
<feature type="binding site" evidence="17">
    <location>
        <position position="269"/>
    </location>
    <ligand>
        <name>FAD</name>
        <dbReference type="ChEBI" id="CHEBI:57692"/>
    </ligand>
</feature>